<comment type="caution">
    <text evidence="2">The sequence shown here is derived from an EMBL/GenBank/DDBJ whole genome shotgun (WGS) entry which is preliminary data.</text>
</comment>
<proteinExistence type="predicted"/>
<keyword evidence="3" id="KW-1185">Reference proteome</keyword>
<organism evidence="2 3">
    <name type="scientific">Aliikangiella coralliicola</name>
    <dbReference type="NCBI Taxonomy" id="2592383"/>
    <lineage>
        <taxon>Bacteria</taxon>
        <taxon>Pseudomonadati</taxon>
        <taxon>Pseudomonadota</taxon>
        <taxon>Gammaproteobacteria</taxon>
        <taxon>Oceanospirillales</taxon>
        <taxon>Pleioneaceae</taxon>
        <taxon>Aliikangiella</taxon>
    </lineage>
</organism>
<dbReference type="SMART" id="SM00710">
    <property type="entry name" value="PbH1"/>
    <property type="match status" value="6"/>
</dbReference>
<dbReference type="EMBL" id="VIKS01000001">
    <property type="protein sequence ID" value="TQV89404.1"/>
    <property type="molecule type" value="Genomic_DNA"/>
</dbReference>
<dbReference type="InterPro" id="IPR011050">
    <property type="entry name" value="Pectin_lyase_fold/virulence"/>
</dbReference>
<evidence type="ECO:0000313" key="2">
    <source>
        <dbReference type="EMBL" id="TQV89404.1"/>
    </source>
</evidence>
<dbReference type="Pfam" id="PF12708">
    <property type="entry name" value="Pect-lyase_RHGA_epim"/>
    <property type="match status" value="1"/>
</dbReference>
<dbReference type="SUPFAM" id="SSF51126">
    <property type="entry name" value="Pectin lyase-like"/>
    <property type="match status" value="1"/>
</dbReference>
<dbReference type="InterPro" id="IPR024535">
    <property type="entry name" value="RHGA/B-epi-like_pectate_lyase"/>
</dbReference>
<reference evidence="2 3" key="1">
    <citation type="submission" date="2019-07" db="EMBL/GenBank/DDBJ databases">
        <title>Draft genome for Aliikangiella sp. M105.</title>
        <authorList>
            <person name="Wang G."/>
        </authorList>
    </citation>
    <scope>NUCLEOTIDE SEQUENCE [LARGE SCALE GENOMIC DNA]</scope>
    <source>
        <strain evidence="2 3">M105</strain>
    </source>
</reference>
<sequence length="762" mass="85437">MNLYKMQVFLCQPRTSRSKLINSLIPKKLWRFHIIKRMLLGYILITAFQVNITYAKTFNVEDGCEFNGSTISAVGDGQTDDSAAIQHCLLAAGEWWRTQVWEANNASTEQVEVLIPAGKYFVQGQFLTTFPLRGAYDPYLPQYGVFVLPPGVKIRGEGLDQSIISLTPTFENRTSGEGKRIGTHVFMGGFEKQTIPTDPNFTNGYNNYCNDVLAEEQKDLLCEISDDGRSESVYKLRSFCGQLESQNHIALNLVCGKPETQEDPLTPEEKEAQEKYISATGSFNTLANLQIRGDREGMLAYQSSENNITRIRSVSSAIALLEGHELLVEYTRLANFYRTIFAIHANDVTIRNNHFHNGWKAHIAILQPVSHRPLKKPWNDTVVTKKGKLFIGTNSLTNDVFFLRDLEVLEKQGVNISYAVLMGMFISGNISSACQEATVVNNTLTSARIEFHIPCQSVEIMRNTVLFNALPIRLGSHFVNSRFGMGIRRVLSGEYQVKIYDNDLRENLSGIHVLGCNDRKVDDTRCNNILDDQVLISGNRLTQFLSFDKKESYSKNDPRYWAYKMQSFSPYDRRPSGISVLDINGVDIKNNVVTGLEPGSQMYGIGIANSFYNIRAGDHPQVHPYGGVFYNKNISLTGNEVSFRAGGASQNVGVYVENTLQLEMAENNISSNLSNRLINASVAAGDDTSDFCSRTLFDITKAECKRLIFANGHIMDNPYRNCFISHDGPVSGVCGFSQALYDKYDYSAGYVKHDDEIFDPDD</sequence>
<evidence type="ECO:0000259" key="1">
    <source>
        <dbReference type="Pfam" id="PF12708"/>
    </source>
</evidence>
<name>A0A545UIV3_9GAMM</name>
<dbReference type="Gene3D" id="2.160.20.10">
    <property type="entry name" value="Single-stranded right-handed beta-helix, Pectin lyase-like"/>
    <property type="match status" value="2"/>
</dbReference>
<gene>
    <name evidence="2" type="ORF">FLL46_00545</name>
</gene>
<dbReference type="OrthoDB" id="175136at2"/>
<dbReference type="Proteomes" id="UP000315439">
    <property type="component" value="Unassembled WGS sequence"/>
</dbReference>
<evidence type="ECO:0000313" key="3">
    <source>
        <dbReference type="Proteomes" id="UP000315439"/>
    </source>
</evidence>
<accession>A0A545UIV3</accession>
<protein>
    <recommendedName>
        <fullName evidence="1">Rhamnogalacturonase A/B/Epimerase-like pectate lyase domain-containing protein</fullName>
    </recommendedName>
</protein>
<dbReference type="AlphaFoldDB" id="A0A545UIV3"/>
<feature type="domain" description="Rhamnogalacturonase A/B/Epimerase-like pectate lyase" evidence="1">
    <location>
        <begin position="70"/>
        <end position="325"/>
    </location>
</feature>
<dbReference type="InterPro" id="IPR006626">
    <property type="entry name" value="PbH1"/>
</dbReference>
<dbReference type="InterPro" id="IPR012334">
    <property type="entry name" value="Pectin_lyas_fold"/>
</dbReference>